<comment type="subcellular location">
    <subcellularLocation>
        <location evidence="1 8">Cell membrane</location>
        <topology evidence="1 8">Multi-pass membrane protein</topology>
    </subcellularLocation>
</comment>
<dbReference type="GO" id="GO:0005886">
    <property type="term" value="C:plasma membrane"/>
    <property type="evidence" value="ECO:0007669"/>
    <property type="project" value="UniProtKB-SubCell"/>
</dbReference>
<comment type="similarity">
    <text evidence="2 8">Belongs to the 4-toluene sulfonate uptake permease (TSUP) (TC 2.A.102) family.</text>
</comment>
<evidence type="ECO:0000256" key="2">
    <source>
        <dbReference type="ARBA" id="ARBA00009142"/>
    </source>
</evidence>
<dbReference type="Proteomes" id="UP000191897">
    <property type="component" value="Unassembled WGS sequence"/>
</dbReference>
<name>A0A1S7PF03_AGRTU</name>
<dbReference type="AlphaFoldDB" id="A0A1S7PF03"/>
<dbReference type="PANTHER" id="PTHR30269:SF0">
    <property type="entry name" value="MEMBRANE TRANSPORTER PROTEIN YFCA-RELATED"/>
    <property type="match status" value="1"/>
</dbReference>
<evidence type="ECO:0000313" key="9">
    <source>
        <dbReference type="EMBL" id="CUX20434.1"/>
    </source>
</evidence>
<evidence type="ECO:0000256" key="4">
    <source>
        <dbReference type="ARBA" id="ARBA00022475"/>
    </source>
</evidence>
<keyword evidence="5 8" id="KW-0812">Transmembrane</keyword>
<keyword evidence="3" id="KW-0813">Transport</keyword>
<evidence type="ECO:0000256" key="6">
    <source>
        <dbReference type="ARBA" id="ARBA00022989"/>
    </source>
</evidence>
<keyword evidence="7 8" id="KW-0472">Membrane</keyword>
<dbReference type="EMBL" id="FBWC01000009">
    <property type="protein sequence ID" value="CUX20434.1"/>
    <property type="molecule type" value="Genomic_DNA"/>
</dbReference>
<keyword evidence="6 8" id="KW-1133">Transmembrane helix</keyword>
<evidence type="ECO:0000313" key="10">
    <source>
        <dbReference type="Proteomes" id="UP000191897"/>
    </source>
</evidence>
<evidence type="ECO:0000256" key="5">
    <source>
        <dbReference type="ARBA" id="ARBA00022692"/>
    </source>
</evidence>
<organism evidence="9 10">
    <name type="scientific">Agrobacterium tumefaciens str. Kerr 14</name>
    <dbReference type="NCBI Taxonomy" id="1183424"/>
    <lineage>
        <taxon>Bacteria</taxon>
        <taxon>Pseudomonadati</taxon>
        <taxon>Pseudomonadota</taxon>
        <taxon>Alphaproteobacteria</taxon>
        <taxon>Hyphomicrobiales</taxon>
        <taxon>Rhizobiaceae</taxon>
        <taxon>Rhizobium/Agrobacterium group</taxon>
        <taxon>Agrobacterium</taxon>
        <taxon>Agrobacterium tumefaciens complex</taxon>
    </lineage>
</organism>
<feature type="transmembrane region" description="Helical" evidence="8">
    <location>
        <begin position="103"/>
        <end position="121"/>
    </location>
</feature>
<evidence type="ECO:0000256" key="8">
    <source>
        <dbReference type="RuleBase" id="RU363041"/>
    </source>
</evidence>
<feature type="transmembrane region" description="Helical" evidence="8">
    <location>
        <begin position="176"/>
        <end position="194"/>
    </location>
</feature>
<feature type="transmembrane region" description="Helical" evidence="8">
    <location>
        <begin position="141"/>
        <end position="164"/>
    </location>
</feature>
<proteinExistence type="inferred from homology"/>
<feature type="transmembrane region" description="Helical" evidence="8">
    <location>
        <begin position="74"/>
        <end position="96"/>
    </location>
</feature>
<dbReference type="Pfam" id="PF01925">
    <property type="entry name" value="TauE"/>
    <property type="match status" value="1"/>
</dbReference>
<dbReference type="InterPro" id="IPR052017">
    <property type="entry name" value="TSUP"/>
</dbReference>
<reference evidence="9 10" key="1">
    <citation type="submission" date="2016-01" db="EMBL/GenBank/DDBJ databases">
        <authorList>
            <person name="Oliw E.H."/>
        </authorList>
    </citation>
    <scope>NUCLEOTIDE SEQUENCE [LARGE SCALE GENOMIC DNA]</scope>
    <source>
        <strain evidence="9 10">Kerr 14</strain>
    </source>
</reference>
<accession>A0A1S7PF03</accession>
<dbReference type="GeneID" id="97365445"/>
<sequence length="248" mass="25904">MSIFIVLMLFATGFLSGVVNAIAGGGTFLTFGAMTLAGLPPIVANATSAIVQFPGYITSVIAYGPEIRAHWREAILLSAVSVVGGLAGSLLLLSLDNPSFRQLVPWLLLAATAVFAAGPWLRPKVSTERSPGNLPSLVFQGLASIYGGFFGAGMGIMMLAILGITSGGSYHHLNALKNLLSVVIAIIAITIFVSGGVVSWWAALIMFPAAALGGYAGVHTARRVPQWIIRWLVIAVGLVLTAYYFVSA</sequence>
<dbReference type="RefSeq" id="WP_003505100.1">
    <property type="nucleotide sequence ID" value="NZ_LT009730.1"/>
</dbReference>
<dbReference type="PANTHER" id="PTHR30269">
    <property type="entry name" value="TRANSMEMBRANE PROTEIN YFCA"/>
    <property type="match status" value="1"/>
</dbReference>
<feature type="transmembrane region" description="Helical" evidence="8">
    <location>
        <begin position="227"/>
        <end position="246"/>
    </location>
</feature>
<protein>
    <recommendedName>
        <fullName evidence="8">Probable membrane transporter protein</fullName>
    </recommendedName>
</protein>
<gene>
    <name evidence="9" type="ORF">AGR4C_Cc170154</name>
</gene>
<dbReference type="InterPro" id="IPR002781">
    <property type="entry name" value="TM_pro_TauE-like"/>
</dbReference>
<evidence type="ECO:0000256" key="1">
    <source>
        <dbReference type="ARBA" id="ARBA00004651"/>
    </source>
</evidence>
<evidence type="ECO:0000256" key="3">
    <source>
        <dbReference type="ARBA" id="ARBA00022448"/>
    </source>
</evidence>
<evidence type="ECO:0000256" key="7">
    <source>
        <dbReference type="ARBA" id="ARBA00023136"/>
    </source>
</evidence>
<keyword evidence="4 8" id="KW-1003">Cell membrane</keyword>